<feature type="domain" description="AB hydrolase-1" evidence="1">
    <location>
        <begin position="27"/>
        <end position="276"/>
    </location>
</feature>
<dbReference type="SUPFAM" id="SSF53474">
    <property type="entry name" value="alpha/beta-Hydrolases"/>
    <property type="match status" value="1"/>
</dbReference>
<dbReference type="Gene3D" id="3.40.50.1820">
    <property type="entry name" value="alpha/beta hydrolase"/>
    <property type="match status" value="1"/>
</dbReference>
<keyword evidence="3" id="KW-1185">Reference proteome</keyword>
<reference evidence="2 3" key="1">
    <citation type="journal article" date="2019" name="Int. J. Syst. Evol. Microbiol.">
        <title>The Global Catalogue of Microorganisms (GCM) 10K type strain sequencing project: providing services to taxonomists for standard genome sequencing and annotation.</title>
        <authorList>
            <consortium name="The Broad Institute Genomics Platform"/>
            <consortium name="The Broad Institute Genome Sequencing Center for Infectious Disease"/>
            <person name="Wu L."/>
            <person name="Ma J."/>
        </authorList>
    </citation>
    <scope>NUCLEOTIDE SEQUENCE [LARGE SCALE GENOMIC DNA]</scope>
    <source>
        <strain evidence="2 3">JCM 16114</strain>
    </source>
</reference>
<dbReference type="InterPro" id="IPR000073">
    <property type="entry name" value="AB_hydrolase_1"/>
</dbReference>
<gene>
    <name evidence="2" type="ORF">GCM10009850_077450</name>
</gene>
<name>A0ABN3CS58_9ACTN</name>
<accession>A0ABN3CS58</accession>
<dbReference type="EMBL" id="BAAAQX010000025">
    <property type="protein sequence ID" value="GAA2212283.1"/>
    <property type="molecule type" value="Genomic_DNA"/>
</dbReference>
<evidence type="ECO:0000259" key="1">
    <source>
        <dbReference type="Pfam" id="PF12697"/>
    </source>
</evidence>
<dbReference type="InterPro" id="IPR029058">
    <property type="entry name" value="AB_hydrolase_fold"/>
</dbReference>
<organism evidence="2 3">
    <name type="scientific">Nonomuraea monospora</name>
    <dbReference type="NCBI Taxonomy" id="568818"/>
    <lineage>
        <taxon>Bacteria</taxon>
        <taxon>Bacillati</taxon>
        <taxon>Actinomycetota</taxon>
        <taxon>Actinomycetes</taxon>
        <taxon>Streptosporangiales</taxon>
        <taxon>Streptosporangiaceae</taxon>
        <taxon>Nonomuraea</taxon>
    </lineage>
</organism>
<evidence type="ECO:0000313" key="3">
    <source>
        <dbReference type="Proteomes" id="UP001499843"/>
    </source>
</evidence>
<comment type="caution">
    <text evidence="2">The sequence shown here is derived from an EMBL/GenBank/DDBJ whole genome shotgun (WGS) entry which is preliminary data.</text>
</comment>
<dbReference type="Pfam" id="PF12697">
    <property type="entry name" value="Abhydrolase_6"/>
    <property type="match status" value="1"/>
</dbReference>
<dbReference type="InterPro" id="IPR050266">
    <property type="entry name" value="AB_hydrolase_sf"/>
</dbReference>
<sequence length="293" mass="31254">MTALDLVIEDRPVPLAVRDHGGDGPPVLLLHGLGGTLLHWDAVAPLLTGSHRVVAMDLRGHGLSGDGPWEWEAVLDDVQAVIDHLGLDQPLVVGHSLGGMVAVRWALRHPGGPGIVNLDGLRSAETEPRHYAGLAQDDLQELLAELKAVFDAQAAAMAQPLPEAHAAMYPQRSLRTTGDGVFVRPSAELAGQVRHDPYFLDSVPPVADLRCPALFVLATRDLPGLPGRVGQLMPAHRAGIRRDLLPLVADRPHLRVLELDASHNMVAEQPDEIARAVLGFPHPAQVPDLGAPG</sequence>
<protein>
    <recommendedName>
        <fullName evidence="1">AB hydrolase-1 domain-containing protein</fullName>
    </recommendedName>
</protein>
<dbReference type="PANTHER" id="PTHR43798">
    <property type="entry name" value="MONOACYLGLYCEROL LIPASE"/>
    <property type="match status" value="1"/>
</dbReference>
<dbReference type="RefSeq" id="WP_344486479.1">
    <property type="nucleotide sequence ID" value="NZ_BAAAQX010000025.1"/>
</dbReference>
<dbReference type="PANTHER" id="PTHR43798:SF33">
    <property type="entry name" value="HYDROLASE, PUTATIVE (AFU_ORTHOLOGUE AFUA_2G14860)-RELATED"/>
    <property type="match status" value="1"/>
</dbReference>
<evidence type="ECO:0000313" key="2">
    <source>
        <dbReference type="EMBL" id="GAA2212283.1"/>
    </source>
</evidence>
<proteinExistence type="predicted"/>
<dbReference type="Proteomes" id="UP001499843">
    <property type="component" value="Unassembled WGS sequence"/>
</dbReference>